<evidence type="ECO:0000256" key="1">
    <source>
        <dbReference type="ARBA" id="ARBA00004141"/>
    </source>
</evidence>
<feature type="transmembrane region" description="Helical" evidence="7">
    <location>
        <begin position="195"/>
        <end position="211"/>
    </location>
</feature>
<organism evidence="9 10">
    <name type="scientific">Daeguia caeni</name>
    <dbReference type="NCBI Taxonomy" id="439612"/>
    <lineage>
        <taxon>Bacteria</taxon>
        <taxon>Pseudomonadati</taxon>
        <taxon>Pseudomonadota</taxon>
        <taxon>Alphaproteobacteria</taxon>
        <taxon>Hyphomicrobiales</taxon>
        <taxon>Brucellaceae</taxon>
        <taxon>Daeguia</taxon>
    </lineage>
</organism>
<evidence type="ECO:0000256" key="3">
    <source>
        <dbReference type="ARBA" id="ARBA00022692"/>
    </source>
</evidence>
<feature type="domain" description="Cytochrome C biogenesis protein transmembrane" evidence="8">
    <location>
        <begin position="3"/>
        <end position="205"/>
    </location>
</feature>
<keyword evidence="6 7" id="KW-0472">Membrane</keyword>
<evidence type="ECO:0000256" key="7">
    <source>
        <dbReference type="SAM" id="Phobius"/>
    </source>
</evidence>
<evidence type="ECO:0000259" key="8">
    <source>
        <dbReference type="Pfam" id="PF02683"/>
    </source>
</evidence>
<keyword evidence="10" id="KW-1185">Reference proteome</keyword>
<dbReference type="PANTHER" id="PTHR31272:SF9">
    <property type="entry name" value="BLL1027 PROTEIN"/>
    <property type="match status" value="1"/>
</dbReference>
<evidence type="ECO:0000256" key="5">
    <source>
        <dbReference type="ARBA" id="ARBA00022989"/>
    </source>
</evidence>
<comment type="caution">
    <text evidence="9">The sequence shown here is derived from an EMBL/GenBank/DDBJ whole genome shotgun (WGS) entry which is preliminary data.</text>
</comment>
<dbReference type="PANTHER" id="PTHR31272">
    <property type="entry name" value="CYTOCHROME C-TYPE BIOGENESIS PROTEIN HI_1454-RELATED"/>
    <property type="match status" value="1"/>
</dbReference>
<evidence type="ECO:0000256" key="2">
    <source>
        <dbReference type="ARBA" id="ARBA00006143"/>
    </source>
</evidence>
<dbReference type="EMBL" id="JBHSEL010000047">
    <property type="protein sequence ID" value="MFC4624843.1"/>
    <property type="molecule type" value="Genomic_DNA"/>
</dbReference>
<feature type="transmembrane region" description="Helical" evidence="7">
    <location>
        <begin position="39"/>
        <end position="63"/>
    </location>
</feature>
<name>A0ABV9H621_9HYPH</name>
<protein>
    <submittedName>
        <fullName evidence="9">Cytochrome c biogenesis CcdA family protein</fullName>
    </submittedName>
</protein>
<dbReference type="InterPro" id="IPR051790">
    <property type="entry name" value="Cytochrome_c-biogenesis_DsbD"/>
</dbReference>
<dbReference type="RefSeq" id="WP_374833479.1">
    <property type="nucleotide sequence ID" value="NZ_JBHEEZ010000026.1"/>
</dbReference>
<comment type="similarity">
    <text evidence="2">Belongs to the DsbD family.</text>
</comment>
<evidence type="ECO:0000313" key="10">
    <source>
        <dbReference type="Proteomes" id="UP001596042"/>
    </source>
</evidence>
<dbReference type="InterPro" id="IPR003834">
    <property type="entry name" value="Cyt_c_assmbl_TM_dom"/>
</dbReference>
<feature type="transmembrane region" description="Helical" evidence="7">
    <location>
        <begin position="151"/>
        <end position="174"/>
    </location>
</feature>
<accession>A0ABV9H621</accession>
<feature type="transmembrane region" description="Helical" evidence="7">
    <location>
        <begin position="6"/>
        <end position="27"/>
    </location>
</feature>
<gene>
    <name evidence="9" type="ORF">ACFO1V_06335</name>
</gene>
<feature type="transmembrane region" description="Helical" evidence="7">
    <location>
        <begin position="119"/>
        <end position="145"/>
    </location>
</feature>
<evidence type="ECO:0000256" key="6">
    <source>
        <dbReference type="ARBA" id="ARBA00023136"/>
    </source>
</evidence>
<dbReference type="Proteomes" id="UP001596042">
    <property type="component" value="Unassembled WGS sequence"/>
</dbReference>
<comment type="subcellular location">
    <subcellularLocation>
        <location evidence="1">Membrane</location>
        <topology evidence="1">Multi-pass membrane protein</topology>
    </subcellularLocation>
</comment>
<dbReference type="Pfam" id="PF02683">
    <property type="entry name" value="DsbD_TM"/>
    <property type="match status" value="1"/>
</dbReference>
<keyword evidence="3 7" id="KW-0812">Transmembrane</keyword>
<keyword evidence="5 7" id="KW-1133">Transmembrane helix</keyword>
<evidence type="ECO:0000313" key="9">
    <source>
        <dbReference type="EMBL" id="MFC4624843.1"/>
    </source>
</evidence>
<proteinExistence type="inferred from homology"/>
<evidence type="ECO:0000256" key="4">
    <source>
        <dbReference type="ARBA" id="ARBA00022748"/>
    </source>
</evidence>
<sequence>MNLVFAFVAGVVTVLSPCVLPLLPIILASSTLEGRGRPIGLIVGFAVFFTTITLALSLVVRQFAISPDINRTTSAVIFILLGLVLVVPAFKVQFELVASRFTARFGMARGNVSGFPGGFLAGAGLGLAWTPCVGPIMASVITLALNQQTTLASASTAIAFSLGTALPMGLAVYFGNRLYSRTHFLKQYSARIQQLMGLVILLVGFSIWFGVDRVIQIALFRAFPGWDAALTGWERSLVK</sequence>
<feature type="transmembrane region" description="Helical" evidence="7">
    <location>
        <begin position="75"/>
        <end position="98"/>
    </location>
</feature>
<reference evidence="10" key="1">
    <citation type="journal article" date="2019" name="Int. J. Syst. Evol. Microbiol.">
        <title>The Global Catalogue of Microorganisms (GCM) 10K type strain sequencing project: providing services to taxonomists for standard genome sequencing and annotation.</title>
        <authorList>
            <consortium name="The Broad Institute Genomics Platform"/>
            <consortium name="The Broad Institute Genome Sequencing Center for Infectious Disease"/>
            <person name="Wu L."/>
            <person name="Ma J."/>
        </authorList>
    </citation>
    <scope>NUCLEOTIDE SEQUENCE [LARGE SCALE GENOMIC DNA]</scope>
    <source>
        <strain evidence="10">CGMCC 1.15731</strain>
    </source>
</reference>
<keyword evidence="4" id="KW-0201">Cytochrome c-type biogenesis</keyword>